<evidence type="ECO:0000313" key="2">
    <source>
        <dbReference type="EMBL" id="KAH6756157.1"/>
    </source>
</evidence>
<organism evidence="2 3">
    <name type="scientific">Perilla frutescens var. hirtella</name>
    <name type="common">Perilla citriodora</name>
    <name type="synonym">Perilla setoyensis</name>
    <dbReference type="NCBI Taxonomy" id="608512"/>
    <lineage>
        <taxon>Eukaryota</taxon>
        <taxon>Viridiplantae</taxon>
        <taxon>Streptophyta</taxon>
        <taxon>Embryophyta</taxon>
        <taxon>Tracheophyta</taxon>
        <taxon>Spermatophyta</taxon>
        <taxon>Magnoliopsida</taxon>
        <taxon>eudicotyledons</taxon>
        <taxon>Gunneridae</taxon>
        <taxon>Pentapetalae</taxon>
        <taxon>asterids</taxon>
        <taxon>lamiids</taxon>
        <taxon>Lamiales</taxon>
        <taxon>Lamiaceae</taxon>
        <taxon>Nepetoideae</taxon>
        <taxon>Elsholtzieae</taxon>
        <taxon>Perilla</taxon>
    </lineage>
</organism>
<dbReference type="InterPro" id="IPR055294">
    <property type="entry name" value="FBL60-like"/>
</dbReference>
<dbReference type="InterPro" id="IPR036047">
    <property type="entry name" value="F-box-like_dom_sf"/>
</dbReference>
<feature type="compositionally biased region" description="Low complexity" evidence="1">
    <location>
        <begin position="547"/>
        <end position="557"/>
    </location>
</feature>
<feature type="compositionally biased region" description="Basic and acidic residues" evidence="1">
    <location>
        <begin position="693"/>
        <end position="703"/>
    </location>
</feature>
<dbReference type="AlphaFoldDB" id="A0AAD4INV8"/>
<evidence type="ECO:0000313" key="3">
    <source>
        <dbReference type="Proteomes" id="UP001190926"/>
    </source>
</evidence>
<protein>
    <submittedName>
        <fullName evidence="2">Uncharacterized protein</fullName>
    </submittedName>
</protein>
<name>A0AAD4INV8_PERFH</name>
<feature type="region of interest" description="Disordered" evidence="1">
    <location>
        <begin position="491"/>
        <end position="565"/>
    </location>
</feature>
<feature type="compositionally biased region" description="Acidic residues" evidence="1">
    <location>
        <begin position="524"/>
        <end position="541"/>
    </location>
</feature>
<dbReference type="InterPro" id="IPR013101">
    <property type="entry name" value="LRR_PRU1-like"/>
</dbReference>
<accession>A0AAD4INV8</accession>
<dbReference type="Gene3D" id="3.80.10.10">
    <property type="entry name" value="Ribonuclease Inhibitor"/>
    <property type="match status" value="1"/>
</dbReference>
<dbReference type="Proteomes" id="UP001190926">
    <property type="component" value="Unassembled WGS sequence"/>
</dbReference>
<feature type="region of interest" description="Disordered" evidence="1">
    <location>
        <begin position="667"/>
        <end position="703"/>
    </location>
</feature>
<feature type="compositionally biased region" description="Basic and acidic residues" evidence="1">
    <location>
        <begin position="672"/>
        <end position="681"/>
    </location>
</feature>
<sequence>MEKGKKLKTDVNDETGLPEVMIQHIQSFLTGKEAARTTILSKSWYNAWLTRPTLDFDQQNFTSGDPKSSKTRFAKFATKSMARYQDLNRNIESLRLRCTRGNEILANKLIVKALKMGATDLNLEMRSITMVLPREVLESETLIRLSLSGRIIDGNVRFSRLKSLSLNRVHFKNEDMLRDIISCCLLIEELSLSHCKISISGNGNVKMIALSASNLYELHKLRRLFLEKVSVDALFFTDFDSRFPCLKDLSVVGCHGYKTIQISSTSLERISLVQVNPLTSEFNVPNLVSFSYSGMAIPSSLSIESSREWEYSYISIRCSRSVLSRSWFLKLNKSLTQFNPSKISLSIRRWYWSRKGEEGDHIQPKPLVLENLTIERSIYLLNTYMLVGLFRLCHPKFITLYWAPRSCDDSFDHIVCKKLMKEMITPNSGIPDQDIFGEFGLKEVTVEIYREILAEWRPLLLNEPIYDSIEWKKIRFHLRFISLSQLYNPKTSPQIASSQPSSYHHSPDSKQPETSKQSARLNQEEEDGASEREEEEQDDDTLSGIVSPDLLSSSSSAEESDEDRLPLSRALLQKFQISPLGSSDMKAGSYISALDVVASLLATHTVASPESAVQQCVRSSLTTTDLNLPAADWPTLAGAHMMDEGPSRALIPPQKAARTFLAQIEASRGFHSRSESPDFRRPASSPHQRRLKRERERGRERKI</sequence>
<dbReference type="SUPFAM" id="SSF52047">
    <property type="entry name" value="RNI-like"/>
    <property type="match status" value="1"/>
</dbReference>
<comment type="caution">
    <text evidence="2">The sequence shown here is derived from an EMBL/GenBank/DDBJ whole genome shotgun (WGS) entry which is preliminary data.</text>
</comment>
<proteinExistence type="predicted"/>
<dbReference type="PANTHER" id="PTHR31293:SF12">
    <property type="entry name" value="RNI-LIKE SUPERFAMILY PROTEIN"/>
    <property type="match status" value="1"/>
</dbReference>
<keyword evidence="3" id="KW-1185">Reference proteome</keyword>
<reference evidence="2 3" key="1">
    <citation type="journal article" date="2021" name="Nat. Commun.">
        <title>Incipient diploidization of the medicinal plant Perilla within 10,000 years.</title>
        <authorList>
            <person name="Zhang Y."/>
            <person name="Shen Q."/>
            <person name="Leng L."/>
            <person name="Zhang D."/>
            <person name="Chen S."/>
            <person name="Shi Y."/>
            <person name="Ning Z."/>
            <person name="Chen S."/>
        </authorList>
    </citation>
    <scope>NUCLEOTIDE SEQUENCE [LARGE SCALE GENOMIC DNA]</scope>
    <source>
        <strain evidence="3">cv. PC099</strain>
    </source>
</reference>
<evidence type="ECO:0000256" key="1">
    <source>
        <dbReference type="SAM" id="MobiDB-lite"/>
    </source>
</evidence>
<dbReference type="Pfam" id="PF07723">
    <property type="entry name" value="LRR_2"/>
    <property type="match status" value="1"/>
</dbReference>
<feature type="compositionally biased region" description="Polar residues" evidence="1">
    <location>
        <begin position="491"/>
        <end position="504"/>
    </location>
</feature>
<dbReference type="PANTHER" id="PTHR31293">
    <property type="entry name" value="RNI-LIKE SUPERFAMILY PROTEIN"/>
    <property type="match status" value="1"/>
</dbReference>
<dbReference type="InterPro" id="IPR032675">
    <property type="entry name" value="LRR_dom_sf"/>
</dbReference>
<dbReference type="EMBL" id="SDAM02029566">
    <property type="protein sequence ID" value="KAH6756157.1"/>
    <property type="molecule type" value="Genomic_DNA"/>
</dbReference>
<gene>
    <name evidence="2" type="ORF">C2S53_004256</name>
</gene>
<dbReference type="SUPFAM" id="SSF81383">
    <property type="entry name" value="F-box domain"/>
    <property type="match status" value="1"/>
</dbReference>